<evidence type="ECO:0000313" key="12">
    <source>
        <dbReference type="Proteomes" id="UP000017148"/>
    </source>
</evidence>
<dbReference type="Pfam" id="PF00460">
    <property type="entry name" value="Flg_bb_rod"/>
    <property type="match status" value="1"/>
</dbReference>
<sequence>MMRSMYTAATGMKGQQLYMDTISNNLSNVNTNTYKRQNIQFKDLMYQTIKEPGTRNPEGSVAPAGIQVGLGVRTGAITRNFEQGSLKNTGNDTDVAIKGEGFFQVALPGGGVAYTRDGQFHRSSDGVLRTSEGHPVYPEIIIPEGYSSIEISAEGHVIAVSDDADDSRNIELGQFELAQFINPSGLNSIGNNLYLETEGSGMPLLSTPGRDGMGELAHQHVEGSNVDMVDEMVGMISAQRAYEIVSKAITTSEDMLQTATGLKR</sequence>
<dbReference type="Pfam" id="PF22692">
    <property type="entry name" value="LlgE_F_G_D1"/>
    <property type="match status" value="1"/>
</dbReference>
<evidence type="ECO:0000256" key="4">
    <source>
        <dbReference type="ARBA" id="ARBA00023143"/>
    </source>
</evidence>
<keyword evidence="12" id="KW-1185">Reference proteome</keyword>
<evidence type="ECO:0000256" key="7">
    <source>
        <dbReference type="RuleBase" id="RU362116"/>
    </source>
</evidence>
<reference evidence="11 12" key="1">
    <citation type="journal article" date="2013" name="Environ. Microbiol.">
        <title>Genome analysis of Chitinivibrio alkaliphilus gen. nov., sp. nov., a novel extremely haloalkaliphilic anaerobic chitinolytic bacterium from the candidate phylum Termite Group 3.</title>
        <authorList>
            <person name="Sorokin D.Y."/>
            <person name="Gumerov V.M."/>
            <person name="Rakitin A.L."/>
            <person name="Beletsky A.V."/>
            <person name="Damste J.S."/>
            <person name="Muyzer G."/>
            <person name="Mardanov A.V."/>
            <person name="Ravin N.V."/>
        </authorList>
    </citation>
    <scope>NUCLEOTIDE SEQUENCE [LARGE SCALE GENOMIC DNA]</scope>
    <source>
        <strain evidence="11 12">ACht1</strain>
    </source>
</reference>
<dbReference type="PANTHER" id="PTHR30435">
    <property type="entry name" value="FLAGELLAR PROTEIN"/>
    <property type="match status" value="1"/>
</dbReference>
<dbReference type="InterPro" id="IPR037925">
    <property type="entry name" value="FlgE/F/G-like"/>
</dbReference>
<dbReference type="OrthoDB" id="9804559at2"/>
<feature type="domain" description="Flagellar hook protein FlgE/F/G-like D1" evidence="10">
    <location>
        <begin position="96"/>
        <end position="159"/>
    </location>
</feature>
<proteinExistence type="inferred from homology"/>
<dbReference type="AlphaFoldDB" id="U7DCR9"/>
<keyword evidence="11" id="KW-0282">Flagellum</keyword>
<comment type="subcellular location">
    <subcellularLocation>
        <location evidence="1 7">Bacterial flagellum basal body</location>
    </subcellularLocation>
</comment>
<dbReference type="PROSITE" id="PS00588">
    <property type="entry name" value="FLAGELLA_BB_ROD"/>
    <property type="match status" value="1"/>
</dbReference>
<evidence type="ECO:0000256" key="5">
    <source>
        <dbReference type="ARBA" id="ARBA00025933"/>
    </source>
</evidence>
<dbReference type="InterPro" id="IPR010930">
    <property type="entry name" value="Flg_bb/hook_C_dom"/>
</dbReference>
<keyword evidence="4 7" id="KW-0975">Bacterial flagellum</keyword>
<keyword evidence="11" id="KW-0966">Cell projection</keyword>
<evidence type="ECO:0000259" key="10">
    <source>
        <dbReference type="Pfam" id="PF22692"/>
    </source>
</evidence>
<evidence type="ECO:0000256" key="2">
    <source>
        <dbReference type="ARBA" id="ARBA00009677"/>
    </source>
</evidence>
<accession>U7DCR9</accession>
<evidence type="ECO:0000259" key="9">
    <source>
        <dbReference type="Pfam" id="PF06429"/>
    </source>
</evidence>
<dbReference type="PATRIC" id="fig|1313304.3.peg.146"/>
<dbReference type="InterPro" id="IPR020013">
    <property type="entry name" value="Flagellar_FlgE/F/G"/>
</dbReference>
<evidence type="ECO:0000313" key="11">
    <source>
        <dbReference type="EMBL" id="ERP39358.1"/>
    </source>
</evidence>
<comment type="subunit">
    <text evidence="5">The basal body constitutes a major portion of the flagellar organelle and consists of four rings (L,P,S, and M) mounted on a central rod. The rod consists of about 26 subunits of FlgG in the distal portion, and FlgB, FlgC and FlgF are thought to build up the proximal portion of the rod with about 6 subunits each.</text>
</comment>
<evidence type="ECO:0000259" key="8">
    <source>
        <dbReference type="Pfam" id="PF00460"/>
    </source>
</evidence>
<dbReference type="InterPro" id="IPR053967">
    <property type="entry name" value="LlgE_F_G-like_D1"/>
</dbReference>
<feature type="domain" description="Flagellar basal body rod protein N-terminal" evidence="8">
    <location>
        <begin position="5"/>
        <end position="35"/>
    </location>
</feature>
<dbReference type="eggNOG" id="COG4786">
    <property type="taxonomic scope" value="Bacteria"/>
</dbReference>
<dbReference type="STRING" id="1313304.CALK_0156"/>
<dbReference type="PANTHER" id="PTHR30435:SF19">
    <property type="entry name" value="FLAGELLAR BASAL-BODY ROD PROTEIN FLGG"/>
    <property type="match status" value="1"/>
</dbReference>
<dbReference type="GO" id="GO:0009426">
    <property type="term" value="C:bacterial-type flagellum basal body, distal rod"/>
    <property type="evidence" value="ECO:0007669"/>
    <property type="project" value="UniProtKB-UniRule"/>
</dbReference>
<dbReference type="Proteomes" id="UP000017148">
    <property type="component" value="Unassembled WGS sequence"/>
</dbReference>
<dbReference type="NCBIfam" id="TIGR02488">
    <property type="entry name" value="flgG_G_neg"/>
    <property type="match status" value="1"/>
</dbReference>
<organism evidence="11 12">
    <name type="scientific">Chitinivibrio alkaliphilus ACht1</name>
    <dbReference type="NCBI Taxonomy" id="1313304"/>
    <lineage>
        <taxon>Bacteria</taxon>
        <taxon>Pseudomonadati</taxon>
        <taxon>Fibrobacterota</taxon>
        <taxon>Chitinivibrionia</taxon>
        <taxon>Chitinivibrionales</taxon>
        <taxon>Chitinivibrionaceae</taxon>
        <taxon>Chitinivibrio</taxon>
    </lineage>
</organism>
<dbReference type="Pfam" id="PF06429">
    <property type="entry name" value="Flg_bbr_C"/>
    <property type="match status" value="1"/>
</dbReference>
<dbReference type="EMBL" id="ASJR01000001">
    <property type="protein sequence ID" value="ERP39358.1"/>
    <property type="molecule type" value="Genomic_DNA"/>
</dbReference>
<protein>
    <recommendedName>
        <fullName evidence="3 6">Flagellar basal-body rod protein FlgG</fullName>
    </recommendedName>
</protein>
<keyword evidence="11" id="KW-0969">Cilium</keyword>
<dbReference type="InterPro" id="IPR001444">
    <property type="entry name" value="Flag_bb_rod_N"/>
</dbReference>
<dbReference type="GO" id="GO:0071978">
    <property type="term" value="P:bacterial-type flagellum-dependent swarming motility"/>
    <property type="evidence" value="ECO:0007669"/>
    <property type="project" value="TreeGrafter"/>
</dbReference>
<dbReference type="RefSeq" id="WP_022635718.1">
    <property type="nucleotide sequence ID" value="NZ_ASJR01000001.1"/>
</dbReference>
<dbReference type="InterPro" id="IPR012834">
    <property type="entry name" value="FlgG_G_neg"/>
</dbReference>
<comment type="caution">
    <text evidence="11">The sequence shown here is derived from an EMBL/GenBank/DDBJ whole genome shotgun (WGS) entry which is preliminary data.</text>
</comment>
<dbReference type="SUPFAM" id="SSF117143">
    <property type="entry name" value="Flagellar hook protein flgE"/>
    <property type="match status" value="1"/>
</dbReference>
<dbReference type="InterPro" id="IPR019776">
    <property type="entry name" value="Flagellar_basal_body_rod_CS"/>
</dbReference>
<evidence type="ECO:0000256" key="1">
    <source>
        <dbReference type="ARBA" id="ARBA00004117"/>
    </source>
</evidence>
<dbReference type="NCBIfam" id="TIGR03506">
    <property type="entry name" value="FlgEFG_subfam"/>
    <property type="match status" value="2"/>
</dbReference>
<comment type="similarity">
    <text evidence="2 7">Belongs to the flagella basal body rod proteins family.</text>
</comment>
<evidence type="ECO:0000256" key="3">
    <source>
        <dbReference type="ARBA" id="ARBA00017948"/>
    </source>
</evidence>
<gene>
    <name evidence="11" type="ORF">CALK_0156</name>
</gene>
<evidence type="ECO:0000256" key="6">
    <source>
        <dbReference type="NCBIfam" id="TIGR02488"/>
    </source>
</evidence>
<name>U7DCR9_9BACT</name>
<feature type="domain" description="Flagellar basal-body/hook protein C-terminal" evidence="9">
    <location>
        <begin position="219"/>
        <end position="261"/>
    </location>
</feature>